<sequence>MKPLSKNEVSISQARQKKCYYYKNIVKRHLNDIKENIKSSKNDMEKDFYKGRYAVQLSVYAKALNVREKYLERFI</sequence>
<evidence type="ECO:0000313" key="1">
    <source>
        <dbReference type="EMBL" id="RHI91643.1"/>
    </source>
</evidence>
<organism evidence="1 2">
    <name type="scientific">Phocaeicola vulgatus</name>
    <name type="common">Bacteroides vulgatus</name>
    <dbReference type="NCBI Taxonomy" id="821"/>
    <lineage>
        <taxon>Bacteria</taxon>
        <taxon>Pseudomonadati</taxon>
        <taxon>Bacteroidota</taxon>
        <taxon>Bacteroidia</taxon>
        <taxon>Bacteroidales</taxon>
        <taxon>Bacteroidaceae</taxon>
        <taxon>Phocaeicola</taxon>
    </lineage>
</organism>
<protein>
    <submittedName>
        <fullName evidence="1">Uncharacterized protein</fullName>
    </submittedName>
</protein>
<name>A0A415BS42_PHOVU</name>
<evidence type="ECO:0000313" key="2">
    <source>
        <dbReference type="Proteomes" id="UP000285777"/>
    </source>
</evidence>
<dbReference type="EMBL" id="QRLF01000013">
    <property type="protein sequence ID" value="RHI91643.1"/>
    <property type="molecule type" value="Genomic_DNA"/>
</dbReference>
<reference evidence="1 2" key="1">
    <citation type="submission" date="2018-08" db="EMBL/GenBank/DDBJ databases">
        <title>A genome reference for cultivated species of the human gut microbiota.</title>
        <authorList>
            <person name="Zou Y."/>
            <person name="Xue W."/>
            <person name="Luo G."/>
        </authorList>
    </citation>
    <scope>NUCLEOTIDE SEQUENCE [LARGE SCALE GENOMIC DNA]</scope>
    <source>
        <strain evidence="1 2">AM13-21</strain>
    </source>
</reference>
<accession>A0A415BS42</accession>
<dbReference type="Proteomes" id="UP000285777">
    <property type="component" value="Unassembled WGS sequence"/>
</dbReference>
<comment type="caution">
    <text evidence="1">The sequence shown here is derived from an EMBL/GenBank/DDBJ whole genome shotgun (WGS) entry which is preliminary data.</text>
</comment>
<proteinExistence type="predicted"/>
<dbReference type="AlphaFoldDB" id="A0A415BS42"/>
<gene>
    <name evidence="1" type="ORF">DW150_09365</name>
</gene>